<dbReference type="Proteomes" id="UP000663841">
    <property type="component" value="Unassembled WGS sequence"/>
</dbReference>
<dbReference type="InterPro" id="IPR036047">
    <property type="entry name" value="F-box-like_dom_sf"/>
</dbReference>
<sequence>MRTRQQARLLEESNGAGEQHDATGLSTDIEQGYVDRSVDSAHGDPPQRKKRAVGGASKSRTTEPPTKLKGKLSGVFSLPIEVFMEIIQHLPLPDVLSLSRSNTFFYQMLMTRSMATLHVWRAAVENVPGLPRCPEDLCEPQYATLIYSKHCTMCGASVIRSMDPYLNVRLCKDCTEVHVIHTSELPGGLQDLVPHSGLTRMKASRYDTRTCLIRDKEKFEEWMDSLLANGPMTEQAMRSEISKRMAVITTRLEYASEMKDFLRTIAEARTKQIDQLKEQRRQDVRRRLEEAGWQDADWTFPEFVARRWASLVEAPQALTDRAWEKLYPTLVPYLEKNRRSQTERSKIIRRGKRLRRMRRLLLAIRNSNTQFGVDEVDQQDLFNEEEEPGDPSTNVSDTAVDSPSASEEGDGITESEGNNDSNIGNPNSPTPMVSPIRIKMPFPPMVDLLKWPIISELFETDTDVDTMQAKFEELRDEIEDQIRSWGSTVEEELADILKAGRAADSSSGGSEYREQSMELDSDIPLLQLQTASALTDRLTPTTRLLLRADSVFRVSEDIVAPLPLYFPDIFPVLQDRPDGYCTIAFRKLEGYDPPKHGYTWDPSEVLYYPEGCTAANALLRQLGLVDAAQFELQAMGTRFMCGSCGDNWLRTWNEMVQHYAEAIVHAGIAKKAKASVKKQVKYNNVHSLGLNDKIKKKHKPIVVLYNTEDAKMLSSKRRKWESLVKCNLCEQLGVDFQSPRDVMLKHVRTVHSIKAPKAEHYKRTSNMRSHIRVGDPMGIVSDSTEATDPEILNNIISEVSDYRMAVFWSKIPETGLPANHLLVLMILDIESPPKSPVSSVPTVRQISGPSVGRPASYATFSDPSAESMYDDAELPSYDEINPLPKTSAARSRFWIRCVAAFLVLFALCSTVYTYNFSKTRRPIQTSPDAPGRPSPPVTTGGPAIPSPTPSPNHPSPSLPPSLPAPLPPLPPTSDLPNPHTAPFILPIKGRTDLCRPWAYSSEPGVNPSVYENRPMDKLVYTIPTHAPIHMETSAVCLTPNGTSEFCDQYDDSYDSIAGKLQVVGADIDLPQIEINIQHGSETGLDSTSVCLFKRPDEDGKDRWVIGLYAWKDPMTQDRDALLISMSIVVTLPRTQVHNFSTRLNYFTQVIGPDIKTESNALMFDTLQIHLAVRGSLVVRNVTATVIKTQGLEDTQFVSDTRVTKSIQMQSDTGVILCFVTLVQTEDSPEVQMSLQSVVGAVSANATLEYSSQFSSPPRYIIETYSKFSPAMIFIYDPRGTSLLRQTPGVIPSMFPIIRVNSASHLSIAQVSVSPTFYGALGLTSKHATIVTVDHAKDIPGRTVSYQPTSTGYQGTVQWAGRTNKAEEAGFVSATTEYASARLLFLGLDDDDISNWPGDGGAVTSGLQRLQ</sequence>
<gene>
    <name evidence="3" type="ORF">RDB_LOCUS196707</name>
</gene>
<dbReference type="InterPro" id="IPR001810">
    <property type="entry name" value="F-box_dom"/>
</dbReference>
<dbReference type="SUPFAM" id="SSF81383">
    <property type="entry name" value="F-box domain"/>
    <property type="match status" value="1"/>
</dbReference>
<reference evidence="3" key="1">
    <citation type="submission" date="2021-01" db="EMBL/GenBank/DDBJ databases">
        <authorList>
            <person name="Kaushik A."/>
        </authorList>
    </citation>
    <scope>NUCLEOTIDE SEQUENCE</scope>
    <source>
        <strain evidence="3">AG3-T5</strain>
    </source>
</reference>
<feature type="region of interest" description="Disordered" evidence="1">
    <location>
        <begin position="921"/>
        <end position="981"/>
    </location>
</feature>
<dbReference type="Pfam" id="PF00646">
    <property type="entry name" value="F-box"/>
    <property type="match status" value="1"/>
</dbReference>
<dbReference type="PROSITE" id="PS50181">
    <property type="entry name" value="FBOX"/>
    <property type="match status" value="1"/>
</dbReference>
<feature type="domain" description="F-box" evidence="2">
    <location>
        <begin position="72"/>
        <end position="123"/>
    </location>
</feature>
<protein>
    <recommendedName>
        <fullName evidence="2">F-box domain-containing protein</fullName>
    </recommendedName>
</protein>
<name>A0A8H3CCI5_9AGAM</name>
<dbReference type="CDD" id="cd09917">
    <property type="entry name" value="F-box_SF"/>
    <property type="match status" value="1"/>
</dbReference>
<feature type="compositionally biased region" description="Basic and acidic residues" evidence="1">
    <location>
        <begin position="36"/>
        <end position="47"/>
    </location>
</feature>
<proteinExistence type="predicted"/>
<feature type="compositionally biased region" description="Pro residues" evidence="1">
    <location>
        <begin position="944"/>
        <end position="973"/>
    </location>
</feature>
<evidence type="ECO:0000259" key="2">
    <source>
        <dbReference type="PROSITE" id="PS50181"/>
    </source>
</evidence>
<organism evidence="3 4">
    <name type="scientific">Rhizoctonia solani</name>
    <dbReference type="NCBI Taxonomy" id="456999"/>
    <lineage>
        <taxon>Eukaryota</taxon>
        <taxon>Fungi</taxon>
        <taxon>Dikarya</taxon>
        <taxon>Basidiomycota</taxon>
        <taxon>Agaricomycotina</taxon>
        <taxon>Agaricomycetes</taxon>
        <taxon>Cantharellales</taxon>
        <taxon>Ceratobasidiaceae</taxon>
        <taxon>Rhizoctonia</taxon>
    </lineage>
</organism>
<feature type="compositionally biased region" description="Polar residues" evidence="1">
    <location>
        <begin position="391"/>
        <end position="405"/>
    </location>
</feature>
<feature type="region of interest" description="Disordered" evidence="1">
    <location>
        <begin position="383"/>
        <end position="436"/>
    </location>
</feature>
<feature type="region of interest" description="Disordered" evidence="1">
    <location>
        <begin position="1"/>
        <end position="68"/>
    </location>
</feature>
<feature type="compositionally biased region" description="Polar residues" evidence="1">
    <location>
        <begin position="415"/>
        <end position="431"/>
    </location>
</feature>
<evidence type="ECO:0000313" key="4">
    <source>
        <dbReference type="Proteomes" id="UP000663841"/>
    </source>
</evidence>
<evidence type="ECO:0000256" key="1">
    <source>
        <dbReference type="SAM" id="MobiDB-lite"/>
    </source>
</evidence>
<dbReference type="EMBL" id="CAJMWW010000641">
    <property type="protein sequence ID" value="CAE6477631.1"/>
    <property type="molecule type" value="Genomic_DNA"/>
</dbReference>
<evidence type="ECO:0000313" key="3">
    <source>
        <dbReference type="EMBL" id="CAE6477631.1"/>
    </source>
</evidence>
<accession>A0A8H3CCI5</accession>
<comment type="caution">
    <text evidence="3">The sequence shown here is derived from an EMBL/GenBank/DDBJ whole genome shotgun (WGS) entry which is preliminary data.</text>
</comment>